<dbReference type="SMART" id="SM00710">
    <property type="entry name" value="PbH1"/>
    <property type="match status" value="7"/>
</dbReference>
<protein>
    <recommendedName>
        <fullName evidence="3">Right handed beta helix domain-containing protein</fullName>
    </recommendedName>
</protein>
<comment type="caution">
    <text evidence="2">The sequence shown here is derived from an EMBL/GenBank/DDBJ whole genome shotgun (WGS) entry which is preliminary data.</text>
</comment>
<feature type="compositionally biased region" description="Basic and acidic residues" evidence="1">
    <location>
        <begin position="171"/>
        <end position="181"/>
    </location>
</feature>
<dbReference type="SUPFAM" id="SSF51126">
    <property type="entry name" value="Pectin lyase-like"/>
    <property type="match status" value="2"/>
</dbReference>
<sequence>MLPGTYVENLRIDRDDLVIRGCGRDRSLLVSGEPAEPVIRMAGHSGLTVADLTLEAHPEAAGIELLELTMESGPARPARDIGLSGLRLRASGRAAVLADGVARIRIRDCVVEMDDVPGPWPGIYLRGDDALLEHNRIVTGPRLHPAGPREGLEPGIAGDDAAPVVVGRADPAQEPRPEMNRSGRGGLQIGGGSERVEVIDNRIAGGIGNGITLGSLVEVDEQGNQLPGPIGWVINRFDPCDPCAPGDGYQPPPDQPGDPRFESEGALYDLRIERNRIEWMGLNGIGVVAFFDLAGADELISVIRLSILGNRIHHCLSRELAPIPRSMRRQMGYGGISLADVEYLRLYDNRIEHNGPDQRQTVCGVFLLHVAGLDACRNRIRNNGAKTPQGEDNLLPGPRGGIVVIHALPGIDPILVAGQLRPRQNGVPAIRIHDNQISQPLGQALFLHALGPVSVQDNQLTSQGTILDATDPGFWATTVFVFNLGWSNEFYLQTLLFNGATGDPLDAGSLPVIREGFTPEAGAGLDDDAMGRYMANGNVLFAGNQVFTDLIEAQVDYAISSTLLVSLDDVTVQNNQFDCDFLADFLFSNLIAAGVTLRIQDNRFKESLFVTLYSSLGLGLLFNNTSDNQATHCIVSLESPLGAWFPLIAPDIEENHNQVLFDAFNLDLLGSWCERLAGIRNLLVRGRKGGAVAGNPGATILNLLQ</sequence>
<reference evidence="2" key="1">
    <citation type="journal article" date="2020" name="mSystems">
        <title>Genome- and Community-Level Interaction Insights into Carbon Utilization and Element Cycling Functions of Hydrothermarchaeota in Hydrothermal Sediment.</title>
        <authorList>
            <person name="Zhou Z."/>
            <person name="Liu Y."/>
            <person name="Xu W."/>
            <person name="Pan J."/>
            <person name="Luo Z.H."/>
            <person name="Li M."/>
        </authorList>
    </citation>
    <scope>NUCLEOTIDE SEQUENCE [LARGE SCALE GENOMIC DNA]</scope>
    <source>
        <strain evidence="2">HyVt-443</strain>
    </source>
</reference>
<name>A0A831RLP9_9GAMM</name>
<evidence type="ECO:0000313" key="2">
    <source>
        <dbReference type="EMBL" id="HEB96983.1"/>
    </source>
</evidence>
<feature type="region of interest" description="Disordered" evidence="1">
    <location>
        <begin position="171"/>
        <end position="191"/>
    </location>
</feature>
<dbReference type="InterPro" id="IPR011050">
    <property type="entry name" value="Pectin_lyase_fold/virulence"/>
</dbReference>
<dbReference type="InterPro" id="IPR012334">
    <property type="entry name" value="Pectin_lyas_fold"/>
</dbReference>
<dbReference type="EMBL" id="DRKP01000136">
    <property type="protein sequence ID" value="HEB96983.1"/>
    <property type="molecule type" value="Genomic_DNA"/>
</dbReference>
<accession>A0A831RLP9</accession>
<evidence type="ECO:0000256" key="1">
    <source>
        <dbReference type="SAM" id="MobiDB-lite"/>
    </source>
</evidence>
<dbReference type="Proteomes" id="UP000886251">
    <property type="component" value="Unassembled WGS sequence"/>
</dbReference>
<dbReference type="AlphaFoldDB" id="A0A831RLP9"/>
<evidence type="ECO:0008006" key="3">
    <source>
        <dbReference type="Google" id="ProtNLM"/>
    </source>
</evidence>
<dbReference type="InterPro" id="IPR006626">
    <property type="entry name" value="PbH1"/>
</dbReference>
<organism evidence="2">
    <name type="scientific">Sedimenticola thiotaurini</name>
    <dbReference type="NCBI Taxonomy" id="1543721"/>
    <lineage>
        <taxon>Bacteria</taxon>
        <taxon>Pseudomonadati</taxon>
        <taxon>Pseudomonadota</taxon>
        <taxon>Gammaproteobacteria</taxon>
        <taxon>Chromatiales</taxon>
        <taxon>Sedimenticolaceae</taxon>
        <taxon>Sedimenticola</taxon>
    </lineage>
</organism>
<gene>
    <name evidence="2" type="ORF">ENI96_11205</name>
</gene>
<dbReference type="Gene3D" id="2.160.20.10">
    <property type="entry name" value="Single-stranded right-handed beta-helix, Pectin lyase-like"/>
    <property type="match status" value="1"/>
</dbReference>
<proteinExistence type="predicted"/>